<feature type="region of interest" description="Disordered" evidence="1">
    <location>
        <begin position="1"/>
        <end position="110"/>
    </location>
</feature>
<dbReference type="EMBL" id="KN848062">
    <property type="protein sequence ID" value="KIY04005.1"/>
    <property type="molecule type" value="Genomic_DNA"/>
</dbReference>
<dbReference type="GeneID" id="27706443"/>
<dbReference type="PANTHER" id="PTHR28042">
    <property type="entry name" value="E3 UBIQUITIN-PROTEIN LIGASE COMPLEX SLX5-SLX8 SUBUNIT SLX5"/>
    <property type="match status" value="1"/>
</dbReference>
<dbReference type="Proteomes" id="UP000053411">
    <property type="component" value="Unassembled WGS sequence"/>
</dbReference>
<dbReference type="VEuPathDB" id="FungiDB:Z520_00697"/>
<evidence type="ECO:0000313" key="3">
    <source>
        <dbReference type="Proteomes" id="UP000053411"/>
    </source>
</evidence>
<protein>
    <recommendedName>
        <fullName evidence="4">RING-type domain-containing protein</fullName>
    </recommendedName>
</protein>
<organism evidence="2 3">
    <name type="scientific">Fonsecaea multimorphosa CBS 102226</name>
    <dbReference type="NCBI Taxonomy" id="1442371"/>
    <lineage>
        <taxon>Eukaryota</taxon>
        <taxon>Fungi</taxon>
        <taxon>Dikarya</taxon>
        <taxon>Ascomycota</taxon>
        <taxon>Pezizomycotina</taxon>
        <taxon>Eurotiomycetes</taxon>
        <taxon>Chaetothyriomycetidae</taxon>
        <taxon>Chaetothyriales</taxon>
        <taxon>Herpotrichiellaceae</taxon>
        <taxon>Fonsecaea</taxon>
    </lineage>
</organism>
<reference evidence="2 3" key="1">
    <citation type="submission" date="2015-01" db="EMBL/GenBank/DDBJ databases">
        <title>The Genome Sequence of Fonsecaea multimorphosa CBS 102226.</title>
        <authorList>
            <consortium name="The Broad Institute Genomics Platform"/>
            <person name="Cuomo C."/>
            <person name="de Hoog S."/>
            <person name="Gorbushina A."/>
            <person name="Stielow B."/>
            <person name="Teixiera M."/>
            <person name="Abouelleil A."/>
            <person name="Chapman S.B."/>
            <person name="Priest M."/>
            <person name="Young S.K."/>
            <person name="Wortman J."/>
            <person name="Nusbaum C."/>
            <person name="Birren B."/>
        </authorList>
    </citation>
    <scope>NUCLEOTIDE SEQUENCE [LARGE SCALE GENOMIC DNA]</scope>
    <source>
        <strain evidence="2 3">CBS 102226</strain>
    </source>
</reference>
<feature type="compositionally biased region" description="Low complexity" evidence="1">
    <location>
        <begin position="33"/>
        <end position="48"/>
    </location>
</feature>
<dbReference type="PANTHER" id="PTHR28042:SF1">
    <property type="entry name" value="E3 UBIQUITIN-PROTEIN LIGASE COMPLEX SLX5-SLX8 SUBUNIT SLX5"/>
    <property type="match status" value="1"/>
</dbReference>
<feature type="compositionally biased region" description="Acidic residues" evidence="1">
    <location>
        <begin position="23"/>
        <end position="32"/>
    </location>
</feature>
<evidence type="ECO:0008006" key="4">
    <source>
        <dbReference type="Google" id="ProtNLM"/>
    </source>
</evidence>
<name>A0A0D2KKK4_9EURO</name>
<accession>A0A0D2KKK4</accession>
<evidence type="ECO:0000313" key="2">
    <source>
        <dbReference type="EMBL" id="KIY04005.1"/>
    </source>
</evidence>
<dbReference type="GO" id="GO:0033768">
    <property type="term" value="C:SUMO-targeted ubiquitin ligase complex"/>
    <property type="evidence" value="ECO:0007669"/>
    <property type="project" value="TreeGrafter"/>
</dbReference>
<evidence type="ECO:0000256" key="1">
    <source>
        <dbReference type="SAM" id="MobiDB-lite"/>
    </source>
</evidence>
<proteinExistence type="predicted"/>
<feature type="compositionally biased region" description="Low complexity" evidence="1">
    <location>
        <begin position="1"/>
        <end position="22"/>
    </location>
</feature>
<sequence>MSTQAPRATATPAPPDVTIDLTADSDSDDTSTDSESSLPSQASSQPPQRRSRHLVVGSWVARAHEQHLAQQQQEHARIRQEAARRQRETVQRQQEQHTRAPPFGQRPQTPEVIDLADTDESELDRGDFEISVDADTHEPESTFSPSASPEVEFVEERRVAHAQRQDAAAQTNFGLNGPRRFIPDLLRRGTHFMFENMHHIRPGHGERILNGFDVVPPRVNDGRLGNDGGDAFIINMDYRQPAFSLGPIDVFDRSSETPQVVPEPYKGPPAAKEGFIRTFGEEDIILCPMCGDELATGKGDIKQQVWVVKACGHVYCGECALNRSKSKTSKKTKGKEVEKKLESPRSVPFTVCVVDGCNSKVIPKPAMFPLYL</sequence>
<dbReference type="AlphaFoldDB" id="A0A0D2KKK4"/>
<dbReference type="OrthoDB" id="2398441at2759"/>
<dbReference type="RefSeq" id="XP_016638127.1">
    <property type="nucleotide sequence ID" value="XM_016771217.1"/>
</dbReference>
<dbReference type="GO" id="GO:0004842">
    <property type="term" value="F:ubiquitin-protein transferase activity"/>
    <property type="evidence" value="ECO:0007669"/>
    <property type="project" value="TreeGrafter"/>
</dbReference>
<feature type="compositionally biased region" description="Basic and acidic residues" evidence="1">
    <location>
        <begin position="74"/>
        <end position="98"/>
    </location>
</feature>
<dbReference type="STRING" id="1442371.A0A0D2KKK4"/>
<dbReference type="SUPFAM" id="SSF57850">
    <property type="entry name" value="RING/U-box"/>
    <property type="match status" value="1"/>
</dbReference>
<dbReference type="InterPro" id="IPR038886">
    <property type="entry name" value="E3_SLX5/Rfp1"/>
</dbReference>
<gene>
    <name evidence="2" type="ORF">Z520_00697</name>
</gene>
<keyword evidence="3" id="KW-1185">Reference proteome</keyword>